<dbReference type="AlphaFoldDB" id="A0A1E3UE05"/>
<accession>A0A1E3UE05</accession>
<name>A0A1E3UE05_9FIRM</name>
<dbReference type="InterPro" id="IPR010181">
    <property type="entry name" value="CGCAxxGCC_motif"/>
</dbReference>
<evidence type="ECO:0000313" key="4">
    <source>
        <dbReference type="Proteomes" id="UP000094869"/>
    </source>
</evidence>
<dbReference type="Pfam" id="PF09719">
    <property type="entry name" value="C_GCAxxG_C_C"/>
    <property type="match status" value="1"/>
</dbReference>
<organism evidence="1 3">
    <name type="scientific">Eisenbergiella tayi</name>
    <dbReference type="NCBI Taxonomy" id="1432052"/>
    <lineage>
        <taxon>Bacteria</taxon>
        <taxon>Bacillati</taxon>
        <taxon>Bacillota</taxon>
        <taxon>Clostridia</taxon>
        <taxon>Lachnospirales</taxon>
        <taxon>Lachnospiraceae</taxon>
        <taxon>Eisenbergiella</taxon>
    </lineage>
</organism>
<dbReference type="EMBL" id="MEHD01000031">
    <property type="protein sequence ID" value="ODR52066.1"/>
    <property type="molecule type" value="Genomic_DNA"/>
</dbReference>
<proteinExistence type="predicted"/>
<reference evidence="2 4" key="1">
    <citation type="submission" date="2016-08" db="EMBL/GenBank/DDBJ databases">
        <title>Characterization of Isolates of Eisenbergiella tayi Derived from Blood Cultures, Using Whole Genome Sequencing.</title>
        <authorList>
            <person name="Bernier A.-M."/>
            <person name="Burdz T."/>
            <person name="Wiebe D."/>
            <person name="Bernard K."/>
        </authorList>
    </citation>
    <scope>NUCLEOTIDE SEQUENCE [LARGE SCALE GENOMIC DNA]</scope>
    <source>
        <strain evidence="2 4">NML120146</strain>
    </source>
</reference>
<dbReference type="NCBIfam" id="TIGR01909">
    <property type="entry name" value="C_GCAxxG_C_C"/>
    <property type="match status" value="1"/>
</dbReference>
<evidence type="ECO:0008006" key="5">
    <source>
        <dbReference type="Google" id="ProtNLM"/>
    </source>
</evidence>
<reference evidence="1 3" key="2">
    <citation type="submission" date="2016-08" db="EMBL/GenBank/DDBJ databases">
        <authorList>
            <person name="Seilhamer J.J."/>
        </authorList>
    </citation>
    <scope>NUCLEOTIDE SEQUENCE [LARGE SCALE GENOMIC DNA]</scope>
    <source>
        <strain evidence="1 3">NML150140-1</strain>
    </source>
</reference>
<comment type="caution">
    <text evidence="1">The sequence shown here is derived from an EMBL/GenBank/DDBJ whole genome shotgun (WGS) entry which is preliminary data.</text>
</comment>
<evidence type="ECO:0000313" key="2">
    <source>
        <dbReference type="EMBL" id="ODR52066.1"/>
    </source>
</evidence>
<dbReference type="OrthoDB" id="9791535at2"/>
<dbReference type="Proteomes" id="UP000094271">
    <property type="component" value="Unassembled WGS sequence"/>
</dbReference>
<dbReference type="Proteomes" id="UP000094869">
    <property type="component" value="Unassembled WGS sequence"/>
</dbReference>
<keyword evidence="4" id="KW-1185">Reference proteome</keyword>
<dbReference type="EMBL" id="MEHA01000016">
    <property type="protein sequence ID" value="ODR48684.1"/>
    <property type="molecule type" value="Genomic_DNA"/>
</dbReference>
<evidence type="ECO:0000313" key="1">
    <source>
        <dbReference type="EMBL" id="ODR48684.1"/>
    </source>
</evidence>
<protein>
    <recommendedName>
        <fullName evidence="5">C_GCAxxG_C_C family protein</fullName>
    </recommendedName>
</protein>
<gene>
    <name evidence="1" type="ORF">BEI59_20070</name>
    <name evidence="2" type="ORF">BEI63_20290</name>
</gene>
<sequence>MKMKSRIQDAVNMFESGFNCAQSVFVTYADIFGMDRQTALKLAGPMGAGVGRMREVCGTVSAMAMLSGLKMGNTDPADEEAKTRSYEMVRKMSDAFRERRGSIICRELLGMSAGMQREESAKPSARTAEYYASRPCSHLVAEAAGIVEEMLLEMEE</sequence>
<evidence type="ECO:0000313" key="3">
    <source>
        <dbReference type="Proteomes" id="UP000094271"/>
    </source>
</evidence>